<reference evidence="2" key="1">
    <citation type="submission" date="2021-03" db="EMBL/GenBank/DDBJ databases">
        <title>Bacillus suaedae sp. nov., isolated from Suaeda aralocaspica.</title>
        <authorList>
            <person name="Lei R.F.R."/>
        </authorList>
    </citation>
    <scope>NUCLEOTIDE SEQUENCE</scope>
    <source>
        <strain evidence="2">YZJH907-2</strain>
    </source>
</reference>
<evidence type="ECO:0000256" key="1">
    <source>
        <dbReference type="SAM" id="SignalP"/>
    </source>
</evidence>
<name>A0A940WRC0_9BACI</name>
<evidence type="ECO:0008006" key="4">
    <source>
        <dbReference type="Google" id="ProtNLM"/>
    </source>
</evidence>
<sequence>MNKKRIFSAFVMVLAIFFISTASASASSETFRLNSSLHNNVSNNHYAIKGDRIYYQVTTQKSRHAVGFGVYRVGAYGQHQLVSIVKTAPAGSGESYGYFDAPSNGSYFLRAACGGNGQTGCQGFGIIDTNW</sequence>
<accession>A0A940WRC0</accession>
<feature type="signal peptide" evidence="1">
    <location>
        <begin position="1"/>
        <end position="24"/>
    </location>
</feature>
<protein>
    <recommendedName>
        <fullName evidence="4">Secreted protein</fullName>
    </recommendedName>
</protein>
<proteinExistence type="predicted"/>
<organism evidence="2 3">
    <name type="scientific">Halalkalibacter suaedae</name>
    <dbReference type="NCBI Taxonomy" id="2822140"/>
    <lineage>
        <taxon>Bacteria</taxon>
        <taxon>Bacillati</taxon>
        <taxon>Bacillota</taxon>
        <taxon>Bacilli</taxon>
        <taxon>Bacillales</taxon>
        <taxon>Bacillaceae</taxon>
        <taxon>Halalkalibacter</taxon>
    </lineage>
</organism>
<feature type="chain" id="PRO_5038359166" description="Secreted protein" evidence="1">
    <location>
        <begin position="25"/>
        <end position="131"/>
    </location>
</feature>
<keyword evidence="1" id="KW-0732">Signal</keyword>
<evidence type="ECO:0000313" key="3">
    <source>
        <dbReference type="Proteomes" id="UP000678228"/>
    </source>
</evidence>
<dbReference type="AlphaFoldDB" id="A0A940WRC0"/>
<dbReference type="RefSeq" id="WP_210596028.1">
    <property type="nucleotide sequence ID" value="NZ_JAGKSQ010000002.1"/>
</dbReference>
<comment type="caution">
    <text evidence="2">The sequence shown here is derived from an EMBL/GenBank/DDBJ whole genome shotgun (WGS) entry which is preliminary data.</text>
</comment>
<keyword evidence="3" id="KW-1185">Reference proteome</keyword>
<dbReference type="EMBL" id="JAGKSQ010000002">
    <property type="protein sequence ID" value="MBP3950378.1"/>
    <property type="molecule type" value="Genomic_DNA"/>
</dbReference>
<gene>
    <name evidence="2" type="ORF">J7W16_04480</name>
</gene>
<dbReference type="Proteomes" id="UP000678228">
    <property type="component" value="Unassembled WGS sequence"/>
</dbReference>
<evidence type="ECO:0000313" key="2">
    <source>
        <dbReference type="EMBL" id="MBP3950378.1"/>
    </source>
</evidence>